<keyword evidence="3" id="KW-1185">Reference proteome</keyword>
<dbReference type="AlphaFoldDB" id="L5K4X6"/>
<protein>
    <submittedName>
        <fullName evidence="2">Uncharacterized protein</fullName>
    </submittedName>
</protein>
<evidence type="ECO:0000256" key="1">
    <source>
        <dbReference type="SAM" id="MobiDB-lite"/>
    </source>
</evidence>
<organism evidence="2 3">
    <name type="scientific">Pteropus alecto</name>
    <name type="common">Black flying fox</name>
    <dbReference type="NCBI Taxonomy" id="9402"/>
    <lineage>
        <taxon>Eukaryota</taxon>
        <taxon>Metazoa</taxon>
        <taxon>Chordata</taxon>
        <taxon>Craniata</taxon>
        <taxon>Vertebrata</taxon>
        <taxon>Euteleostomi</taxon>
        <taxon>Mammalia</taxon>
        <taxon>Eutheria</taxon>
        <taxon>Laurasiatheria</taxon>
        <taxon>Chiroptera</taxon>
        <taxon>Yinpterochiroptera</taxon>
        <taxon>Pteropodoidea</taxon>
        <taxon>Pteropodidae</taxon>
        <taxon>Pteropodinae</taxon>
        <taxon>Pteropus</taxon>
    </lineage>
</organism>
<gene>
    <name evidence="2" type="ORF">PAL_GLEAN10022960</name>
</gene>
<dbReference type="Proteomes" id="UP000010552">
    <property type="component" value="Unassembled WGS sequence"/>
</dbReference>
<dbReference type="EMBL" id="KB031030">
    <property type="protein sequence ID" value="ELK06600.1"/>
    <property type="molecule type" value="Genomic_DNA"/>
</dbReference>
<feature type="region of interest" description="Disordered" evidence="1">
    <location>
        <begin position="1"/>
        <end position="104"/>
    </location>
</feature>
<accession>L5K4X6</accession>
<evidence type="ECO:0000313" key="2">
    <source>
        <dbReference type="EMBL" id="ELK06600.1"/>
    </source>
</evidence>
<sequence>MGGRSQTRSSQRLNSKTVPDPQGRDESAEKGIWPETARGKQATPSPTLGTRGTRGCRNTEGPRPEAAGRSCSRGGPGPAASCTRPWEADTVPGVSQPLCLREKE</sequence>
<dbReference type="InParanoid" id="L5K4X6"/>
<evidence type="ECO:0000313" key="3">
    <source>
        <dbReference type="Proteomes" id="UP000010552"/>
    </source>
</evidence>
<feature type="compositionally biased region" description="Polar residues" evidence="1">
    <location>
        <begin position="1"/>
        <end position="17"/>
    </location>
</feature>
<name>L5K4X6_PTEAL</name>
<reference evidence="3" key="1">
    <citation type="journal article" date="2013" name="Science">
        <title>Comparative analysis of bat genomes provides insight into the evolution of flight and immunity.</title>
        <authorList>
            <person name="Zhang G."/>
            <person name="Cowled C."/>
            <person name="Shi Z."/>
            <person name="Huang Z."/>
            <person name="Bishop-Lilly K.A."/>
            <person name="Fang X."/>
            <person name="Wynne J.W."/>
            <person name="Xiong Z."/>
            <person name="Baker M.L."/>
            <person name="Zhao W."/>
            <person name="Tachedjian M."/>
            <person name="Zhu Y."/>
            <person name="Zhou P."/>
            <person name="Jiang X."/>
            <person name="Ng J."/>
            <person name="Yang L."/>
            <person name="Wu L."/>
            <person name="Xiao J."/>
            <person name="Feng Y."/>
            <person name="Chen Y."/>
            <person name="Sun X."/>
            <person name="Zhang Y."/>
            <person name="Marsh G.A."/>
            <person name="Crameri G."/>
            <person name="Broder C.C."/>
            <person name="Frey K.G."/>
            <person name="Wang L.F."/>
            <person name="Wang J."/>
        </authorList>
    </citation>
    <scope>NUCLEOTIDE SEQUENCE [LARGE SCALE GENOMIC DNA]</scope>
</reference>
<proteinExistence type="predicted"/>